<dbReference type="AlphaFoldDB" id="A0A498J474"/>
<protein>
    <submittedName>
        <fullName evidence="1">Uncharacterized protein</fullName>
    </submittedName>
</protein>
<evidence type="ECO:0000313" key="2">
    <source>
        <dbReference type="Proteomes" id="UP000290289"/>
    </source>
</evidence>
<name>A0A498J474_MALDO</name>
<keyword evidence="2" id="KW-1185">Reference proteome</keyword>
<organism evidence="1 2">
    <name type="scientific">Malus domestica</name>
    <name type="common">Apple</name>
    <name type="synonym">Pyrus malus</name>
    <dbReference type="NCBI Taxonomy" id="3750"/>
    <lineage>
        <taxon>Eukaryota</taxon>
        <taxon>Viridiplantae</taxon>
        <taxon>Streptophyta</taxon>
        <taxon>Embryophyta</taxon>
        <taxon>Tracheophyta</taxon>
        <taxon>Spermatophyta</taxon>
        <taxon>Magnoliopsida</taxon>
        <taxon>eudicotyledons</taxon>
        <taxon>Gunneridae</taxon>
        <taxon>Pentapetalae</taxon>
        <taxon>rosids</taxon>
        <taxon>fabids</taxon>
        <taxon>Rosales</taxon>
        <taxon>Rosaceae</taxon>
        <taxon>Amygdaloideae</taxon>
        <taxon>Maleae</taxon>
        <taxon>Malus</taxon>
    </lineage>
</organism>
<proteinExistence type="predicted"/>
<evidence type="ECO:0000313" key="1">
    <source>
        <dbReference type="EMBL" id="RXH88251.1"/>
    </source>
</evidence>
<reference evidence="1 2" key="1">
    <citation type="submission" date="2018-10" db="EMBL/GenBank/DDBJ databases">
        <title>A high-quality apple genome assembly.</title>
        <authorList>
            <person name="Hu J."/>
        </authorList>
    </citation>
    <scope>NUCLEOTIDE SEQUENCE [LARGE SCALE GENOMIC DNA]</scope>
    <source>
        <strain evidence="2">cv. HFTH1</strain>
        <tissue evidence="1">Young leaf</tissue>
    </source>
</reference>
<dbReference type="EMBL" id="RDQH01000336">
    <property type="protein sequence ID" value="RXH88251.1"/>
    <property type="molecule type" value="Genomic_DNA"/>
</dbReference>
<dbReference type="Proteomes" id="UP000290289">
    <property type="component" value="Chromosome 10"/>
</dbReference>
<comment type="caution">
    <text evidence="1">The sequence shown here is derived from an EMBL/GenBank/DDBJ whole genome shotgun (WGS) entry which is preliminary data.</text>
</comment>
<gene>
    <name evidence="1" type="ORF">DVH24_042322</name>
</gene>
<sequence length="74" mass="8311">MPAQCSPNAIRAMLGFSNLSRFFDLGLTITDFWYFFKIGNKEGVGQLRSCHKLLDASSKGNHEWARDTLEVSGE</sequence>
<accession>A0A498J474</accession>